<comment type="similarity">
    <text evidence="9">Belongs to the SUA5 family. TsaC subfamily.</text>
</comment>
<evidence type="ECO:0000256" key="1">
    <source>
        <dbReference type="ARBA" id="ARBA00004496"/>
    </source>
</evidence>
<dbReference type="Proteomes" id="UP000298673">
    <property type="component" value="Chromosome"/>
</dbReference>
<sequence>MNTNNFLNSLFYCVQVLNNKNVIAYPTESMFGLGCDPTSEEAVKKLLILKKRSIKKGLILVASQYDQIKMYINESKISIRKKNQMFLHWPGPFTFLVPANSSAPYWLTGSFNTVAVRISNHFCIKKLCDSFGKALISTSANITNMVPCLTPEEVFKCFGKNFPLLNGKIGNEKYPSKIINIINGKLIRHV</sequence>
<keyword evidence="7 9" id="KW-0067">ATP-binding</keyword>
<evidence type="ECO:0000256" key="4">
    <source>
        <dbReference type="ARBA" id="ARBA00022694"/>
    </source>
</evidence>
<dbReference type="Gene3D" id="3.90.870.10">
    <property type="entry name" value="DHBP synthase"/>
    <property type="match status" value="1"/>
</dbReference>
<dbReference type="GO" id="GO:0005524">
    <property type="term" value="F:ATP binding"/>
    <property type="evidence" value="ECO:0007669"/>
    <property type="project" value="UniProtKB-UniRule"/>
</dbReference>
<dbReference type="SUPFAM" id="SSF55821">
    <property type="entry name" value="YrdC/RibB"/>
    <property type="match status" value="1"/>
</dbReference>
<dbReference type="InterPro" id="IPR006070">
    <property type="entry name" value="Sua5-like_dom"/>
</dbReference>
<dbReference type="InterPro" id="IPR050156">
    <property type="entry name" value="TC-AMP_synthase_SUA5"/>
</dbReference>
<dbReference type="PANTHER" id="PTHR17490">
    <property type="entry name" value="SUA5"/>
    <property type="match status" value="1"/>
</dbReference>
<organism evidence="11 12">
    <name type="scientific">Buchnera aphidicola</name>
    <name type="common">Muscaphis stroyani</name>
    <dbReference type="NCBI Taxonomy" id="1241869"/>
    <lineage>
        <taxon>Bacteria</taxon>
        <taxon>Pseudomonadati</taxon>
        <taxon>Pseudomonadota</taxon>
        <taxon>Gammaproteobacteria</taxon>
        <taxon>Enterobacterales</taxon>
        <taxon>Erwiniaceae</taxon>
        <taxon>Buchnera</taxon>
    </lineage>
</organism>
<dbReference type="GO" id="GO:0006450">
    <property type="term" value="P:regulation of translational fidelity"/>
    <property type="evidence" value="ECO:0007669"/>
    <property type="project" value="TreeGrafter"/>
</dbReference>
<dbReference type="EMBL" id="CP034861">
    <property type="protein sequence ID" value="QCI24526.1"/>
    <property type="molecule type" value="Genomic_DNA"/>
</dbReference>
<dbReference type="GO" id="GO:0005737">
    <property type="term" value="C:cytoplasm"/>
    <property type="evidence" value="ECO:0007669"/>
    <property type="project" value="UniProtKB-SubCell"/>
</dbReference>
<dbReference type="GO" id="GO:0000049">
    <property type="term" value="F:tRNA binding"/>
    <property type="evidence" value="ECO:0007669"/>
    <property type="project" value="TreeGrafter"/>
</dbReference>
<dbReference type="GO" id="GO:0003725">
    <property type="term" value="F:double-stranded RNA binding"/>
    <property type="evidence" value="ECO:0007669"/>
    <property type="project" value="InterPro"/>
</dbReference>
<dbReference type="PROSITE" id="PS51163">
    <property type="entry name" value="YRDC"/>
    <property type="match status" value="1"/>
</dbReference>
<dbReference type="InterPro" id="IPR023535">
    <property type="entry name" value="TC-AMP_synthase"/>
</dbReference>
<feature type="domain" description="YrdC-like" evidence="10">
    <location>
        <begin position="7"/>
        <end position="190"/>
    </location>
</feature>
<evidence type="ECO:0000256" key="7">
    <source>
        <dbReference type="ARBA" id="ARBA00022840"/>
    </source>
</evidence>
<comment type="subcellular location">
    <subcellularLocation>
        <location evidence="1 9">Cytoplasm</location>
    </subcellularLocation>
</comment>
<accession>A0A4D6Y4C2</accession>
<keyword evidence="6 9" id="KW-0547">Nucleotide-binding</keyword>
<dbReference type="InterPro" id="IPR017945">
    <property type="entry name" value="DHBP_synth_RibB-like_a/b_dom"/>
</dbReference>
<evidence type="ECO:0000256" key="9">
    <source>
        <dbReference type="HAMAP-Rule" id="MF_01852"/>
    </source>
</evidence>
<protein>
    <recommendedName>
        <fullName evidence="9">Threonylcarbamoyl-AMP synthase</fullName>
        <shortName evidence="9">TC-AMP synthase</shortName>
        <ecNumber evidence="9">2.7.7.87</ecNumber>
    </recommendedName>
    <alternativeName>
        <fullName evidence="9">L-threonylcarbamoyladenylate synthase</fullName>
    </alternativeName>
    <alternativeName>
        <fullName evidence="9">t(6)A37 threonylcarbamoyladenosine biosynthesis protein TsaC</fullName>
    </alternativeName>
    <alternativeName>
        <fullName evidence="9">tRNA threonylcarbamoyladenosine biosynthesis protein TsaC</fullName>
    </alternativeName>
</protein>
<dbReference type="Pfam" id="PF01300">
    <property type="entry name" value="Sua5_yciO_yrdC"/>
    <property type="match status" value="1"/>
</dbReference>
<dbReference type="PANTHER" id="PTHR17490:SF18">
    <property type="entry name" value="THREONYLCARBAMOYL-AMP SYNTHASE"/>
    <property type="match status" value="1"/>
</dbReference>
<evidence type="ECO:0000313" key="12">
    <source>
        <dbReference type="Proteomes" id="UP000298673"/>
    </source>
</evidence>
<dbReference type="GO" id="GO:0002949">
    <property type="term" value="P:tRNA threonylcarbamoyladenosine modification"/>
    <property type="evidence" value="ECO:0007669"/>
    <property type="project" value="UniProtKB-UniRule"/>
</dbReference>
<keyword evidence="4 9" id="KW-0819">tRNA processing</keyword>
<keyword evidence="2 9" id="KW-0963">Cytoplasm</keyword>
<dbReference type="HAMAP" id="MF_01852">
    <property type="entry name" value="TsaC"/>
    <property type="match status" value="1"/>
</dbReference>
<evidence type="ECO:0000259" key="10">
    <source>
        <dbReference type="PROSITE" id="PS51163"/>
    </source>
</evidence>
<dbReference type="FunFam" id="3.90.870.10:FF:000004">
    <property type="entry name" value="Threonylcarbamoyl-AMP synthase"/>
    <property type="match status" value="1"/>
</dbReference>
<name>A0A4D6Y4C2_9GAMM</name>
<dbReference type="RefSeq" id="WP_158343833.1">
    <property type="nucleotide sequence ID" value="NZ_CP034861.1"/>
</dbReference>
<dbReference type="AlphaFoldDB" id="A0A4D6Y4C2"/>
<evidence type="ECO:0000256" key="8">
    <source>
        <dbReference type="ARBA" id="ARBA00048366"/>
    </source>
</evidence>
<evidence type="ECO:0000313" key="11">
    <source>
        <dbReference type="EMBL" id="QCI24526.1"/>
    </source>
</evidence>
<evidence type="ECO:0000256" key="5">
    <source>
        <dbReference type="ARBA" id="ARBA00022695"/>
    </source>
</evidence>
<keyword evidence="5 9" id="KW-0548">Nucleotidyltransferase</keyword>
<dbReference type="OrthoDB" id="9814580at2"/>
<dbReference type="EC" id="2.7.7.87" evidence="9"/>
<comment type="function">
    <text evidence="9">Required for the formation of a threonylcarbamoyl group on adenosine at position 37 (t(6)A37) in tRNAs that read codons beginning with adenine. Catalyzes the conversion of L-threonine, HCO(3)(-)/CO(2) and ATP to give threonylcarbamoyl-AMP (TC-AMP) as the acyladenylate intermediate, with the release of diphosphate.</text>
</comment>
<proteinExistence type="inferred from homology"/>
<evidence type="ECO:0000256" key="6">
    <source>
        <dbReference type="ARBA" id="ARBA00022741"/>
    </source>
</evidence>
<gene>
    <name evidence="9" type="primary">tsaC</name>
    <name evidence="11" type="ORF">D9V75_02380</name>
</gene>
<reference evidence="11 12" key="1">
    <citation type="submission" date="2018-12" db="EMBL/GenBank/DDBJ databases">
        <authorList>
            <person name="Chong R.A."/>
        </authorList>
    </citation>
    <scope>NUCLEOTIDE SEQUENCE [LARGE SCALE GENOMIC DNA]</scope>
    <source>
        <strain evidence="11 12">Mst</strain>
    </source>
</reference>
<evidence type="ECO:0000256" key="2">
    <source>
        <dbReference type="ARBA" id="ARBA00022490"/>
    </source>
</evidence>
<evidence type="ECO:0000256" key="3">
    <source>
        <dbReference type="ARBA" id="ARBA00022679"/>
    </source>
</evidence>
<keyword evidence="3 9" id="KW-0808">Transferase</keyword>
<dbReference type="GO" id="GO:0061710">
    <property type="term" value="F:L-threonylcarbamoyladenylate synthase"/>
    <property type="evidence" value="ECO:0007669"/>
    <property type="project" value="UniProtKB-EC"/>
</dbReference>
<reference evidence="11 12" key="2">
    <citation type="submission" date="2019-05" db="EMBL/GenBank/DDBJ databases">
        <title>Genome evolution of the obligate endosymbiont Buchnera aphidicola.</title>
        <authorList>
            <person name="Moran N.A."/>
        </authorList>
    </citation>
    <scope>NUCLEOTIDE SEQUENCE [LARGE SCALE GENOMIC DNA]</scope>
    <source>
        <strain evidence="11 12">Mst</strain>
    </source>
</reference>
<comment type="catalytic activity">
    <reaction evidence="8 9">
        <text>L-threonine + hydrogencarbonate + ATP = L-threonylcarbamoyladenylate + diphosphate + H2O</text>
        <dbReference type="Rhea" id="RHEA:36407"/>
        <dbReference type="ChEBI" id="CHEBI:15377"/>
        <dbReference type="ChEBI" id="CHEBI:17544"/>
        <dbReference type="ChEBI" id="CHEBI:30616"/>
        <dbReference type="ChEBI" id="CHEBI:33019"/>
        <dbReference type="ChEBI" id="CHEBI:57926"/>
        <dbReference type="ChEBI" id="CHEBI:73682"/>
        <dbReference type="EC" id="2.7.7.87"/>
    </reaction>
</comment>